<sequence length="191" mass="21400">MRDLSALMSHLVQGYFRNTSLCRGGNDPAPGTPRSMVRGEGARHMTIRVRPFRELSTDELYEIAQLRELVFHLEQRITVADLDDLDRARDTRHWWVAGPAGIVAYARSVRLATPEHGAVASFGRVAVRAARRGEGLATGLVTAILEQFRDEPVVIHSQRDVVGLYERFGFRAVGEEFLEAGIPHRSMIRPV</sequence>
<feature type="domain" description="N-acetyltransferase" evidence="1">
    <location>
        <begin position="47"/>
        <end position="191"/>
    </location>
</feature>
<dbReference type="Pfam" id="PF13673">
    <property type="entry name" value="Acetyltransf_10"/>
    <property type="match status" value="1"/>
</dbReference>
<comment type="caution">
    <text evidence="2">The sequence shown here is derived from an EMBL/GenBank/DDBJ whole genome shotgun (WGS) entry which is preliminary data.</text>
</comment>
<protein>
    <submittedName>
        <fullName evidence="2">GNAT family N-acetyltransferase</fullName>
    </submittedName>
</protein>
<dbReference type="GO" id="GO:0016747">
    <property type="term" value="F:acyltransferase activity, transferring groups other than amino-acyl groups"/>
    <property type="evidence" value="ECO:0007669"/>
    <property type="project" value="InterPro"/>
</dbReference>
<accession>A0A3P1T8L0</accession>
<organism evidence="2 3">
    <name type="scientific">Arachnia propionica</name>
    <dbReference type="NCBI Taxonomy" id="1750"/>
    <lineage>
        <taxon>Bacteria</taxon>
        <taxon>Bacillati</taxon>
        <taxon>Actinomycetota</taxon>
        <taxon>Actinomycetes</taxon>
        <taxon>Propionibacteriales</taxon>
        <taxon>Propionibacteriaceae</taxon>
        <taxon>Arachnia</taxon>
    </lineage>
</organism>
<reference evidence="2 3" key="1">
    <citation type="submission" date="2018-11" db="EMBL/GenBank/DDBJ databases">
        <title>Genomes From Bacteria Associated with the Canine Oral Cavity: a Test Case for Automated Genome-Based Taxonomic Assignment.</title>
        <authorList>
            <person name="Coil D.A."/>
            <person name="Jospin G."/>
            <person name="Darling A.E."/>
            <person name="Wallis C."/>
            <person name="Davis I.J."/>
            <person name="Harris S."/>
            <person name="Eisen J.A."/>
            <person name="Holcombe L.J."/>
            <person name="O'Flynn C."/>
        </authorList>
    </citation>
    <scope>NUCLEOTIDE SEQUENCE [LARGE SCALE GENOMIC DNA]</scope>
    <source>
        <strain evidence="2 3">OH887_COT-365</strain>
    </source>
</reference>
<name>A0A3P1T8L0_9ACTN</name>
<dbReference type="AlphaFoldDB" id="A0A3P1T8L0"/>
<dbReference type="InterPro" id="IPR000182">
    <property type="entry name" value="GNAT_dom"/>
</dbReference>
<evidence type="ECO:0000259" key="1">
    <source>
        <dbReference type="PROSITE" id="PS51186"/>
    </source>
</evidence>
<evidence type="ECO:0000313" key="3">
    <source>
        <dbReference type="Proteomes" id="UP000280819"/>
    </source>
</evidence>
<dbReference type="PROSITE" id="PS51186">
    <property type="entry name" value="GNAT"/>
    <property type="match status" value="1"/>
</dbReference>
<dbReference type="EMBL" id="RQZG01000005">
    <property type="protein sequence ID" value="RRD05782.1"/>
    <property type="molecule type" value="Genomic_DNA"/>
</dbReference>
<gene>
    <name evidence="2" type="ORF">EII34_06125</name>
</gene>
<dbReference type="OrthoDB" id="9796171at2"/>
<dbReference type="Gene3D" id="3.40.630.30">
    <property type="match status" value="1"/>
</dbReference>
<dbReference type="SUPFAM" id="SSF55729">
    <property type="entry name" value="Acyl-CoA N-acyltransferases (Nat)"/>
    <property type="match status" value="1"/>
</dbReference>
<keyword evidence="2" id="KW-0808">Transferase</keyword>
<dbReference type="Proteomes" id="UP000280819">
    <property type="component" value="Unassembled WGS sequence"/>
</dbReference>
<proteinExistence type="predicted"/>
<dbReference type="InterPro" id="IPR016181">
    <property type="entry name" value="Acyl_CoA_acyltransferase"/>
</dbReference>
<evidence type="ECO:0000313" key="2">
    <source>
        <dbReference type="EMBL" id="RRD05782.1"/>
    </source>
</evidence>